<dbReference type="Proteomes" id="UP000481153">
    <property type="component" value="Unassembled WGS sequence"/>
</dbReference>
<dbReference type="InterPro" id="IPR036607">
    <property type="entry name" value="PRKCSH"/>
</dbReference>
<dbReference type="InterPro" id="IPR009011">
    <property type="entry name" value="Man6P_isomerase_rcpt-bd_dom_sf"/>
</dbReference>
<dbReference type="VEuPathDB" id="FungiDB:AeMF1_004288"/>
<evidence type="ECO:0000256" key="3">
    <source>
        <dbReference type="ARBA" id="ARBA00022824"/>
    </source>
</evidence>
<reference evidence="8 9" key="1">
    <citation type="submission" date="2019-07" db="EMBL/GenBank/DDBJ databases">
        <title>Genomics analysis of Aphanomyces spp. identifies a new class of oomycete effector associated with host adaptation.</title>
        <authorList>
            <person name="Gaulin E."/>
        </authorList>
    </citation>
    <scope>NUCLEOTIDE SEQUENCE [LARGE SCALE GENOMIC DNA]</scope>
    <source>
        <strain evidence="8 9">ATCC 201684</strain>
    </source>
</reference>
<feature type="compositionally biased region" description="Basic and acidic residues" evidence="5">
    <location>
        <begin position="290"/>
        <end position="299"/>
    </location>
</feature>
<feature type="region of interest" description="Disordered" evidence="5">
    <location>
        <begin position="290"/>
        <end position="360"/>
    </location>
</feature>
<dbReference type="Pfam" id="PF12999">
    <property type="entry name" value="PRKCSH-like"/>
    <property type="match status" value="1"/>
</dbReference>
<evidence type="ECO:0000313" key="9">
    <source>
        <dbReference type="Proteomes" id="UP000481153"/>
    </source>
</evidence>
<protein>
    <recommendedName>
        <fullName evidence="1">Glucosidase 2 subunit beta</fullName>
    </recommendedName>
</protein>
<proteinExistence type="predicted"/>
<dbReference type="EMBL" id="VJMJ01000167">
    <property type="protein sequence ID" value="KAF0729151.1"/>
    <property type="molecule type" value="Genomic_DNA"/>
</dbReference>
<dbReference type="InterPro" id="IPR028146">
    <property type="entry name" value="PRKCSH_N"/>
</dbReference>
<dbReference type="SUPFAM" id="SSF50911">
    <property type="entry name" value="Mannose 6-phosphate receptor domain"/>
    <property type="match status" value="1"/>
</dbReference>
<feature type="compositionally biased region" description="Basic and acidic residues" evidence="5">
    <location>
        <begin position="340"/>
        <end position="360"/>
    </location>
</feature>
<keyword evidence="4" id="KW-1015">Disulfide bond</keyword>
<dbReference type="AlphaFoldDB" id="A0A6G0WP48"/>
<evidence type="ECO:0000313" key="8">
    <source>
        <dbReference type="EMBL" id="KAF0729151.1"/>
    </source>
</evidence>
<dbReference type="PANTHER" id="PTHR12630">
    <property type="entry name" value="N-LINKED OLIGOSACCHARIDE PROCESSING"/>
    <property type="match status" value="1"/>
</dbReference>
<name>A0A6G0WP48_9STRA</name>
<dbReference type="PROSITE" id="PS50068">
    <property type="entry name" value="LDLRA_2"/>
    <property type="match status" value="1"/>
</dbReference>
<dbReference type="GO" id="GO:0017177">
    <property type="term" value="C:glucosidase II complex"/>
    <property type="evidence" value="ECO:0007669"/>
    <property type="project" value="TreeGrafter"/>
</dbReference>
<dbReference type="GO" id="GO:0006491">
    <property type="term" value="P:N-glycan processing"/>
    <property type="evidence" value="ECO:0007669"/>
    <property type="project" value="TreeGrafter"/>
</dbReference>
<dbReference type="CDD" id="cd00112">
    <property type="entry name" value="LDLa"/>
    <property type="match status" value="1"/>
</dbReference>
<comment type="caution">
    <text evidence="8">The sequence shown here is derived from an EMBL/GenBank/DDBJ whole genome shotgun (WGS) entry which is preliminary data.</text>
</comment>
<sequence length="493" mass="53976">MRDLNRKMKLSILAACLAGCAASVPQLHGLKPEFQAQVAAAASLNCDSGTKNIPIASVNDDYCDCRDGSDEPGTAACSHTQVQFYCENKGFFPSEIPTSRVNDGICDCCDGSDEYNSGASCPQTCATLRADHDKEKAAQDAVLEAGREARLKIVTTSKLQKEEQYRRRTDLEVEKARLDKAVEDARALKVSEEAIEVQEQKAAAVATRKKVAVHLGLHDLSSEQLIELVLDLSVKVPLRSDVLSAIRGVQTSDASVIDQQEQAYELTLAAHKKEVERVNQVNDDLKKAKEDARKLKEDAGETFEEENDDKYKPLEVPTPPERPIDQLFGKLTSDQSVPRPEAKAAREALDSAESKARETQSELDAIEKKLQLQYGPDDVLFSLRDTCVEVKSGEYTYKMCWFGQAHQDHTSLGKMEPIGPSPRLNRIKFSGGAKCWNGPERSLTVTLTCGETQELGGIEEPSTCVYVATLQTPIACSPEATTAPTSTPSHDEL</sequence>
<evidence type="ECO:0000256" key="4">
    <source>
        <dbReference type="ARBA" id="ARBA00023157"/>
    </source>
</evidence>
<keyword evidence="9" id="KW-1185">Reference proteome</keyword>
<keyword evidence="3" id="KW-0256">Endoplasmic reticulum</keyword>
<keyword evidence="2 6" id="KW-0732">Signal</keyword>
<gene>
    <name evidence="8" type="ORF">Ae201684_013129</name>
</gene>
<feature type="chain" id="PRO_5026070584" description="Glucosidase 2 subunit beta" evidence="6">
    <location>
        <begin position="23"/>
        <end position="493"/>
    </location>
</feature>
<accession>A0A6G0WP48</accession>
<dbReference type="InterPro" id="IPR039794">
    <property type="entry name" value="Gtb1-like"/>
</dbReference>
<evidence type="ECO:0000256" key="2">
    <source>
        <dbReference type="ARBA" id="ARBA00022729"/>
    </source>
</evidence>
<evidence type="ECO:0000256" key="6">
    <source>
        <dbReference type="SAM" id="SignalP"/>
    </source>
</evidence>
<evidence type="ECO:0000256" key="1">
    <source>
        <dbReference type="ARBA" id="ARBA00022387"/>
    </source>
</evidence>
<dbReference type="InterPro" id="IPR002172">
    <property type="entry name" value="LDrepeatLR_classA_rpt"/>
</dbReference>
<feature type="domain" description="MRH" evidence="7">
    <location>
        <begin position="377"/>
        <end position="478"/>
    </location>
</feature>
<dbReference type="Gene3D" id="2.70.130.10">
    <property type="entry name" value="Mannose-6-phosphate receptor binding domain"/>
    <property type="match status" value="1"/>
</dbReference>
<feature type="signal peptide" evidence="6">
    <location>
        <begin position="1"/>
        <end position="22"/>
    </location>
</feature>
<dbReference type="InterPro" id="IPR044865">
    <property type="entry name" value="MRH_dom"/>
</dbReference>
<dbReference type="PROSITE" id="PS51914">
    <property type="entry name" value="MRH"/>
    <property type="match status" value="1"/>
</dbReference>
<organism evidence="8 9">
    <name type="scientific">Aphanomyces euteiches</name>
    <dbReference type="NCBI Taxonomy" id="100861"/>
    <lineage>
        <taxon>Eukaryota</taxon>
        <taxon>Sar</taxon>
        <taxon>Stramenopiles</taxon>
        <taxon>Oomycota</taxon>
        <taxon>Saprolegniomycetes</taxon>
        <taxon>Saprolegniales</taxon>
        <taxon>Verrucalvaceae</taxon>
        <taxon>Aphanomyces</taxon>
    </lineage>
</organism>
<dbReference type="Pfam" id="PF13015">
    <property type="entry name" value="PRKCSH_1"/>
    <property type="match status" value="1"/>
</dbReference>
<evidence type="ECO:0000256" key="5">
    <source>
        <dbReference type="SAM" id="MobiDB-lite"/>
    </source>
</evidence>
<evidence type="ECO:0000259" key="7">
    <source>
        <dbReference type="PROSITE" id="PS51914"/>
    </source>
</evidence>
<dbReference type="PANTHER" id="PTHR12630:SF1">
    <property type="entry name" value="GLUCOSIDASE 2 SUBUNIT BETA"/>
    <property type="match status" value="1"/>
</dbReference>